<keyword evidence="4" id="KW-0804">Transcription</keyword>
<name>A0A9N9QGS2_9CUCU</name>
<dbReference type="Pfam" id="PF13873">
    <property type="entry name" value="Myb_DNA-bind_5"/>
    <property type="match status" value="1"/>
</dbReference>
<reference evidence="7" key="1">
    <citation type="submission" date="2022-01" db="EMBL/GenBank/DDBJ databases">
        <authorList>
            <person name="King R."/>
        </authorList>
    </citation>
    <scope>NUCLEOTIDE SEQUENCE</scope>
</reference>
<protein>
    <recommendedName>
        <fullName evidence="2">Regulatory protein zeste</fullName>
    </recommendedName>
</protein>
<dbReference type="OrthoDB" id="6755514at2759"/>
<evidence type="ECO:0000256" key="3">
    <source>
        <dbReference type="ARBA" id="ARBA00023015"/>
    </source>
</evidence>
<evidence type="ECO:0000259" key="6">
    <source>
        <dbReference type="Pfam" id="PF13873"/>
    </source>
</evidence>
<keyword evidence="8" id="KW-1185">Reference proteome</keyword>
<evidence type="ECO:0000256" key="1">
    <source>
        <dbReference type="ARBA" id="ARBA00011764"/>
    </source>
</evidence>
<evidence type="ECO:0000256" key="2">
    <source>
        <dbReference type="ARBA" id="ARBA00016807"/>
    </source>
</evidence>
<evidence type="ECO:0000256" key="5">
    <source>
        <dbReference type="ARBA" id="ARBA00025466"/>
    </source>
</evidence>
<evidence type="ECO:0000313" key="7">
    <source>
        <dbReference type="EMBL" id="CAG9769737.1"/>
    </source>
</evidence>
<accession>A0A9N9QGS2</accession>
<sequence length="81" mass="9380">MLPHGKKKKKIWKIIEKEFNSASEKAFRHSKHLKEKYSNLKKKAKRKFTDEKLEIRKTGGGTFTPILVTDVDIAIKNILGD</sequence>
<organism evidence="7 8">
    <name type="scientific">Ceutorhynchus assimilis</name>
    <name type="common">cabbage seed weevil</name>
    <dbReference type="NCBI Taxonomy" id="467358"/>
    <lineage>
        <taxon>Eukaryota</taxon>
        <taxon>Metazoa</taxon>
        <taxon>Ecdysozoa</taxon>
        <taxon>Arthropoda</taxon>
        <taxon>Hexapoda</taxon>
        <taxon>Insecta</taxon>
        <taxon>Pterygota</taxon>
        <taxon>Neoptera</taxon>
        <taxon>Endopterygota</taxon>
        <taxon>Coleoptera</taxon>
        <taxon>Polyphaga</taxon>
        <taxon>Cucujiformia</taxon>
        <taxon>Curculionidae</taxon>
        <taxon>Ceutorhynchinae</taxon>
        <taxon>Ceutorhynchus</taxon>
    </lineage>
</organism>
<dbReference type="InterPro" id="IPR028002">
    <property type="entry name" value="Myb_DNA-bind_5"/>
</dbReference>
<comment type="function">
    <text evidence="5">Involved in transvection phenomena (= synapsis-dependent gene expression), where the synaptic pairing of chromosomes carrying genes with which zeste interacts influences the expression of these genes. Zeste binds to DNA and stimulates transcription from a nearby promoter.</text>
</comment>
<evidence type="ECO:0000313" key="8">
    <source>
        <dbReference type="Proteomes" id="UP001152799"/>
    </source>
</evidence>
<dbReference type="Proteomes" id="UP001152799">
    <property type="component" value="Chromosome 5"/>
</dbReference>
<keyword evidence="3" id="KW-0805">Transcription regulation</keyword>
<dbReference type="AlphaFoldDB" id="A0A9N9QGS2"/>
<proteinExistence type="predicted"/>
<gene>
    <name evidence="7" type="ORF">CEUTPL_LOCUS10238</name>
</gene>
<feature type="domain" description="Myb/SANT-like DNA-binding" evidence="6">
    <location>
        <begin position="6"/>
        <end position="49"/>
    </location>
</feature>
<comment type="subunit">
    <text evidence="1">Self-associates forming complexes of several hundred monomers.</text>
</comment>
<evidence type="ECO:0000256" key="4">
    <source>
        <dbReference type="ARBA" id="ARBA00023163"/>
    </source>
</evidence>
<dbReference type="EMBL" id="OU892281">
    <property type="protein sequence ID" value="CAG9769737.1"/>
    <property type="molecule type" value="Genomic_DNA"/>
</dbReference>